<keyword evidence="1" id="KW-1133">Transmembrane helix</keyword>
<organism evidence="2 3">
    <name type="scientific">Pseudoalteromonas amylolytica</name>
    <dbReference type="NCBI Taxonomy" id="1859457"/>
    <lineage>
        <taxon>Bacteria</taxon>
        <taxon>Pseudomonadati</taxon>
        <taxon>Pseudomonadota</taxon>
        <taxon>Gammaproteobacteria</taxon>
        <taxon>Alteromonadales</taxon>
        <taxon>Pseudoalteromonadaceae</taxon>
        <taxon>Pseudoalteromonas</taxon>
    </lineage>
</organism>
<dbReference type="Proteomes" id="UP000179786">
    <property type="component" value="Unassembled WGS sequence"/>
</dbReference>
<dbReference type="EMBL" id="MKJU01000024">
    <property type="protein sequence ID" value="OHU91724.1"/>
    <property type="molecule type" value="Genomic_DNA"/>
</dbReference>
<dbReference type="OrthoDB" id="1122879at2"/>
<gene>
    <name evidence="2" type="ORF">BET10_07960</name>
</gene>
<name>A0A1S1MVV0_9GAMM</name>
<feature type="transmembrane region" description="Helical" evidence="1">
    <location>
        <begin position="106"/>
        <end position="128"/>
    </location>
</feature>
<protein>
    <submittedName>
        <fullName evidence="2">Uncharacterized protein</fullName>
    </submittedName>
</protein>
<keyword evidence="1" id="KW-0472">Membrane</keyword>
<feature type="transmembrane region" description="Helical" evidence="1">
    <location>
        <begin position="140"/>
        <end position="158"/>
    </location>
</feature>
<reference evidence="2 3" key="1">
    <citation type="submission" date="2016-09" db="EMBL/GenBank/DDBJ databases">
        <title>Pseudoalteromonas amylolytica sp. nov., isolated from the surface seawater.</title>
        <authorList>
            <person name="Wu Y.-H."/>
            <person name="Cheng H."/>
            <person name="Jin X.-B."/>
            <person name="Wang C.-S."/>
            <person name="Xu X.-W."/>
        </authorList>
    </citation>
    <scope>NUCLEOTIDE SEQUENCE [LARGE SCALE GENOMIC DNA]</scope>
    <source>
        <strain evidence="2 3">JW1</strain>
    </source>
</reference>
<proteinExistence type="predicted"/>
<accession>A0A1S1MVV0</accession>
<keyword evidence="1" id="KW-0812">Transmembrane</keyword>
<keyword evidence="3" id="KW-1185">Reference proteome</keyword>
<dbReference type="RefSeq" id="WP_070984072.1">
    <property type="nucleotide sequence ID" value="NZ_MKJU01000024.1"/>
</dbReference>
<evidence type="ECO:0000256" key="1">
    <source>
        <dbReference type="SAM" id="Phobius"/>
    </source>
</evidence>
<dbReference type="STRING" id="1859457.BET10_07960"/>
<dbReference type="AlphaFoldDB" id="A0A1S1MVV0"/>
<evidence type="ECO:0000313" key="2">
    <source>
        <dbReference type="EMBL" id="OHU91724.1"/>
    </source>
</evidence>
<sequence>MEPVTIALGLAKLTGLDKKIGKWIGGDNGAEVASRVVDMAQTLTGESDPSKAVDRVSQNPELQHQFRTAVLNKEELLEKIALQNLQSARDMQKEALKQDDLESKRFIYRFSWFWAIAASLYVAAVTFLKIPEGSERFADTALGFILATALGGMFNFFYGSSQGSKEKTDKLLRK</sequence>
<evidence type="ECO:0000313" key="3">
    <source>
        <dbReference type="Proteomes" id="UP000179786"/>
    </source>
</evidence>
<comment type="caution">
    <text evidence="2">The sequence shown here is derived from an EMBL/GenBank/DDBJ whole genome shotgun (WGS) entry which is preliminary data.</text>
</comment>